<reference evidence="1" key="1">
    <citation type="journal article" date="2022" name="bioRxiv">
        <title>Genomics of Preaxostyla Flagellates Illuminates Evolutionary Transitions and the Path Towards Mitochondrial Loss.</title>
        <authorList>
            <person name="Novak L.V.F."/>
            <person name="Treitli S.C."/>
            <person name="Pyrih J."/>
            <person name="Halakuc P."/>
            <person name="Pipaliya S.V."/>
            <person name="Vacek V."/>
            <person name="Brzon O."/>
            <person name="Soukal P."/>
            <person name="Eme L."/>
            <person name="Dacks J.B."/>
            <person name="Karnkowska A."/>
            <person name="Elias M."/>
            <person name="Hampl V."/>
        </authorList>
    </citation>
    <scope>NUCLEOTIDE SEQUENCE</scope>
    <source>
        <strain evidence="1">RCP-MX</strain>
    </source>
</reference>
<dbReference type="Proteomes" id="UP001141327">
    <property type="component" value="Unassembled WGS sequence"/>
</dbReference>
<keyword evidence="2" id="KW-1185">Reference proteome</keyword>
<name>A0ABQ8U7L1_9EUKA</name>
<evidence type="ECO:0000313" key="2">
    <source>
        <dbReference type="Proteomes" id="UP001141327"/>
    </source>
</evidence>
<evidence type="ECO:0000313" key="1">
    <source>
        <dbReference type="EMBL" id="KAJ4453841.1"/>
    </source>
</evidence>
<sequence length="187" mass="21138">MRHGYYRLELSEFEFAELLEISEMIRHFFATLLSKIRRLISMSLMFCTIPRTTLSRRKLRNAAYHTPRISDARHTFPLYNRGADFSGLSRIYKHNNQYGTQVENSPIAVNAAQVDNGSTSIIDNGAYEGADEGAYEFNVDLLLRAVNILESTLFGAKITLKKFTARVTCPAAVEDAINLMKLGVQSH</sequence>
<dbReference type="EMBL" id="JAPMOS010000208">
    <property type="protein sequence ID" value="KAJ4453841.1"/>
    <property type="molecule type" value="Genomic_DNA"/>
</dbReference>
<proteinExistence type="predicted"/>
<gene>
    <name evidence="1" type="ORF">PAPYR_11563</name>
</gene>
<comment type="caution">
    <text evidence="1">The sequence shown here is derived from an EMBL/GenBank/DDBJ whole genome shotgun (WGS) entry which is preliminary data.</text>
</comment>
<organism evidence="1 2">
    <name type="scientific">Paratrimastix pyriformis</name>
    <dbReference type="NCBI Taxonomy" id="342808"/>
    <lineage>
        <taxon>Eukaryota</taxon>
        <taxon>Metamonada</taxon>
        <taxon>Preaxostyla</taxon>
        <taxon>Paratrimastigidae</taxon>
        <taxon>Paratrimastix</taxon>
    </lineage>
</organism>
<protein>
    <submittedName>
        <fullName evidence="1">Uncharacterized protein</fullName>
    </submittedName>
</protein>
<accession>A0ABQ8U7L1</accession>